<reference evidence="5 6" key="1">
    <citation type="submission" date="2016-03" db="EMBL/GenBank/DDBJ databases">
        <authorList>
            <person name="Ploux O."/>
        </authorList>
    </citation>
    <scope>NUCLEOTIDE SEQUENCE [LARGE SCALE GENOMIC DNA]</scope>
    <source>
        <strain evidence="5 6">R0</strain>
    </source>
</reference>
<dbReference type="InterPro" id="IPR014710">
    <property type="entry name" value="RmlC-like_jellyroll"/>
</dbReference>
<evidence type="ECO:0000256" key="1">
    <source>
        <dbReference type="ARBA" id="ARBA00023015"/>
    </source>
</evidence>
<evidence type="ECO:0000313" key="6">
    <source>
        <dbReference type="Proteomes" id="UP000075320"/>
    </source>
</evidence>
<gene>
    <name evidence="5" type="ORF">AZI86_15970</name>
</gene>
<comment type="caution">
    <text evidence="5">The sequence shown here is derived from an EMBL/GenBank/DDBJ whole genome shotgun (WGS) entry which is preliminary data.</text>
</comment>
<dbReference type="RefSeq" id="WP_061836274.1">
    <property type="nucleotide sequence ID" value="NZ_LUKE01000004.1"/>
</dbReference>
<keyword evidence="3" id="KW-0804">Transcription</keyword>
<dbReference type="SUPFAM" id="SSF46689">
    <property type="entry name" value="Homeodomain-like"/>
    <property type="match status" value="1"/>
</dbReference>
<feature type="domain" description="HTH araC/xylS-type" evidence="4">
    <location>
        <begin position="183"/>
        <end position="281"/>
    </location>
</feature>
<evidence type="ECO:0000256" key="3">
    <source>
        <dbReference type="ARBA" id="ARBA00023163"/>
    </source>
</evidence>
<name>A0A150WI82_BDEBC</name>
<evidence type="ECO:0000259" key="4">
    <source>
        <dbReference type="PROSITE" id="PS01124"/>
    </source>
</evidence>
<dbReference type="InterPro" id="IPR009057">
    <property type="entry name" value="Homeodomain-like_sf"/>
</dbReference>
<dbReference type="GO" id="GO:0043565">
    <property type="term" value="F:sequence-specific DNA binding"/>
    <property type="evidence" value="ECO:0007669"/>
    <property type="project" value="InterPro"/>
</dbReference>
<organism evidence="5 6">
    <name type="scientific">Bdellovibrio bacteriovorus</name>
    <dbReference type="NCBI Taxonomy" id="959"/>
    <lineage>
        <taxon>Bacteria</taxon>
        <taxon>Pseudomonadati</taxon>
        <taxon>Bdellovibrionota</taxon>
        <taxon>Bdellovibrionia</taxon>
        <taxon>Bdellovibrionales</taxon>
        <taxon>Pseudobdellovibrionaceae</taxon>
        <taxon>Bdellovibrio</taxon>
    </lineage>
</organism>
<keyword evidence="6" id="KW-1185">Reference proteome</keyword>
<dbReference type="InterPro" id="IPR037923">
    <property type="entry name" value="HTH-like"/>
</dbReference>
<dbReference type="PROSITE" id="PS01124">
    <property type="entry name" value="HTH_ARAC_FAMILY_2"/>
    <property type="match status" value="1"/>
</dbReference>
<dbReference type="InterPro" id="IPR003313">
    <property type="entry name" value="AraC-bd"/>
</dbReference>
<keyword evidence="1" id="KW-0805">Transcription regulation</keyword>
<dbReference type="Gene3D" id="2.60.120.10">
    <property type="entry name" value="Jelly Rolls"/>
    <property type="match status" value="1"/>
</dbReference>
<dbReference type="Gene3D" id="1.10.10.60">
    <property type="entry name" value="Homeodomain-like"/>
    <property type="match status" value="1"/>
</dbReference>
<dbReference type="SMART" id="SM00342">
    <property type="entry name" value="HTH_ARAC"/>
    <property type="match status" value="1"/>
</dbReference>
<protein>
    <recommendedName>
        <fullName evidence="4">HTH araC/xylS-type domain-containing protein</fullName>
    </recommendedName>
</protein>
<dbReference type="SUPFAM" id="SSF51215">
    <property type="entry name" value="Regulatory protein AraC"/>
    <property type="match status" value="1"/>
</dbReference>
<accession>A0A150WI82</accession>
<dbReference type="PANTHER" id="PTHR43280:SF32">
    <property type="entry name" value="TRANSCRIPTIONAL REGULATORY PROTEIN"/>
    <property type="match status" value="1"/>
</dbReference>
<dbReference type="Proteomes" id="UP000075320">
    <property type="component" value="Unassembled WGS sequence"/>
</dbReference>
<proteinExistence type="predicted"/>
<dbReference type="GO" id="GO:0003700">
    <property type="term" value="F:DNA-binding transcription factor activity"/>
    <property type="evidence" value="ECO:0007669"/>
    <property type="project" value="InterPro"/>
</dbReference>
<dbReference type="PANTHER" id="PTHR43280">
    <property type="entry name" value="ARAC-FAMILY TRANSCRIPTIONAL REGULATOR"/>
    <property type="match status" value="1"/>
</dbReference>
<dbReference type="AlphaFoldDB" id="A0A150WI82"/>
<keyword evidence="2" id="KW-0238">DNA-binding</keyword>
<dbReference type="InterPro" id="IPR018060">
    <property type="entry name" value="HTH_AraC"/>
</dbReference>
<dbReference type="EMBL" id="LUKE01000004">
    <property type="protein sequence ID" value="KYG63199.1"/>
    <property type="molecule type" value="Genomic_DNA"/>
</dbReference>
<evidence type="ECO:0000256" key="2">
    <source>
        <dbReference type="ARBA" id="ARBA00023125"/>
    </source>
</evidence>
<evidence type="ECO:0000313" key="5">
    <source>
        <dbReference type="EMBL" id="KYG63199.1"/>
    </source>
</evidence>
<dbReference type="Pfam" id="PF02311">
    <property type="entry name" value="AraC_binding"/>
    <property type="match status" value="1"/>
</dbReference>
<dbReference type="Pfam" id="PF12833">
    <property type="entry name" value="HTH_18"/>
    <property type="match status" value="1"/>
</dbReference>
<sequence>MKVSQIRHPLESLGLVRIERGDIRVERLSARTKPAVPFPHRHDFYQLLWMQRGSGFHEIDLQKHPVAAGQFFVMKPGQVHNWALSGHAEGIIVEFSSESLQKDAGGFSLEDRLMQLPDAITVKSVKSAPSLERLLSEMLSEFESRKSAFEKILESYLSVLILLLSRSVKDAPKASVESEALISQYQGLVDRHFREQHGVEFYSEILKLSPRALTMRTTRHLNKSAREVIFDRLILEAKRMLVYTEEAVANIGFDLGFEDANHFSRFFKTQSGQTAQVFRSKNRKK</sequence>